<comment type="cofactor">
    <cofactor evidence="1 17">
        <name>FMN</name>
        <dbReference type="ChEBI" id="CHEBI:58210"/>
    </cofactor>
</comment>
<accession>A0A1Y1UQ51</accession>
<dbReference type="GO" id="GO:0006397">
    <property type="term" value="P:mRNA processing"/>
    <property type="evidence" value="ECO:0007669"/>
    <property type="project" value="UniProtKB-KW"/>
</dbReference>
<keyword evidence="16 17" id="KW-0862">Zinc</keyword>
<evidence type="ECO:0000256" key="14">
    <source>
        <dbReference type="ARBA" id="ARBA00049447"/>
    </source>
</evidence>
<evidence type="ECO:0000259" key="19">
    <source>
        <dbReference type="PROSITE" id="PS50103"/>
    </source>
</evidence>
<dbReference type="PANTHER" id="PTHR45846:SF1">
    <property type="entry name" value="TRNA-DIHYDROURIDINE(47) SYNTHASE [NAD(P)(+)]-LIKE"/>
    <property type="match status" value="1"/>
</dbReference>
<evidence type="ECO:0000256" key="5">
    <source>
        <dbReference type="ARBA" id="ARBA00022643"/>
    </source>
</evidence>
<evidence type="ECO:0000256" key="2">
    <source>
        <dbReference type="ARBA" id="ARBA00012376"/>
    </source>
</evidence>
<comment type="catalytic activity">
    <reaction evidence="13">
        <text>a 5,6-dihydrouridine in mRNA + NAD(+) = a uridine in mRNA + NADH + H(+)</text>
        <dbReference type="Rhea" id="RHEA:69851"/>
        <dbReference type="Rhea" id="RHEA-COMP:14658"/>
        <dbReference type="Rhea" id="RHEA-COMP:17789"/>
        <dbReference type="ChEBI" id="CHEBI:15378"/>
        <dbReference type="ChEBI" id="CHEBI:57540"/>
        <dbReference type="ChEBI" id="CHEBI:57945"/>
        <dbReference type="ChEBI" id="CHEBI:65315"/>
        <dbReference type="ChEBI" id="CHEBI:74443"/>
    </reaction>
    <physiologicalReaction direction="right-to-left" evidence="13">
        <dbReference type="Rhea" id="RHEA:69853"/>
    </physiologicalReaction>
</comment>
<evidence type="ECO:0000256" key="12">
    <source>
        <dbReference type="ARBA" id="ARBA00048266"/>
    </source>
</evidence>
<evidence type="ECO:0000256" key="8">
    <source>
        <dbReference type="ARBA" id="ARBA00022771"/>
    </source>
</evidence>
<dbReference type="PANTHER" id="PTHR45846">
    <property type="entry name" value="TRNA-DIHYDROURIDINE(47) SYNTHASE [NAD(P)(+)]-LIKE"/>
    <property type="match status" value="1"/>
</dbReference>
<dbReference type="GO" id="GO:0106414">
    <property type="term" value="F:mRNA dihydrouridine synthase activity"/>
    <property type="evidence" value="ECO:0007669"/>
    <property type="project" value="RHEA"/>
</dbReference>
<dbReference type="SUPFAM" id="SSF51395">
    <property type="entry name" value="FMN-linked oxidoreductases"/>
    <property type="match status" value="1"/>
</dbReference>
<evidence type="ECO:0000256" key="17">
    <source>
        <dbReference type="RuleBase" id="RU291113"/>
    </source>
</evidence>
<comment type="function">
    <text evidence="17">Catalyzes the synthesis of dihydrouridine, a modified base found in the D-loop of most tRNAs. Specifically modifies U47 in cytoplasmic tRNAs.</text>
</comment>
<evidence type="ECO:0000256" key="1">
    <source>
        <dbReference type="ARBA" id="ARBA00001917"/>
    </source>
</evidence>
<comment type="catalytic activity">
    <reaction evidence="12">
        <text>5,6-dihydrouridine(47) in tRNA + NAD(+) = uridine(47) in tRNA + NADH + H(+)</text>
        <dbReference type="Rhea" id="RHEA:53364"/>
        <dbReference type="Rhea" id="RHEA-COMP:13539"/>
        <dbReference type="Rhea" id="RHEA-COMP:13540"/>
        <dbReference type="ChEBI" id="CHEBI:15378"/>
        <dbReference type="ChEBI" id="CHEBI:57540"/>
        <dbReference type="ChEBI" id="CHEBI:57945"/>
        <dbReference type="ChEBI" id="CHEBI:65315"/>
        <dbReference type="ChEBI" id="CHEBI:74443"/>
        <dbReference type="EC" id="1.3.1.89"/>
    </reaction>
    <physiologicalReaction direction="right-to-left" evidence="12">
        <dbReference type="Rhea" id="RHEA:53366"/>
    </physiologicalReaction>
</comment>
<evidence type="ECO:0000256" key="4">
    <source>
        <dbReference type="ARBA" id="ARBA00022630"/>
    </source>
</evidence>
<evidence type="ECO:0000256" key="3">
    <source>
        <dbReference type="ARBA" id="ARBA00022143"/>
    </source>
</evidence>
<keyword evidence="21" id="KW-1185">Reference proteome</keyword>
<dbReference type="GO" id="GO:0008270">
    <property type="term" value="F:zinc ion binding"/>
    <property type="evidence" value="ECO:0007669"/>
    <property type="project" value="UniProtKB-KW"/>
</dbReference>
<keyword evidence="9 17" id="KW-0521">NADP</keyword>
<comment type="caution">
    <text evidence="20">The sequence shown here is derived from an EMBL/GenBank/DDBJ whole genome shotgun (WGS) entry which is preliminary data.</text>
</comment>
<evidence type="ECO:0000256" key="7">
    <source>
        <dbReference type="ARBA" id="ARBA00022694"/>
    </source>
</evidence>
<feature type="compositionally biased region" description="Basic and acidic residues" evidence="18">
    <location>
        <begin position="286"/>
        <end position="297"/>
    </location>
</feature>
<keyword evidence="5 17" id="KW-0288">FMN</keyword>
<dbReference type="GO" id="GO:0050660">
    <property type="term" value="F:flavin adenine dinucleotide binding"/>
    <property type="evidence" value="ECO:0007669"/>
    <property type="project" value="UniProtKB-UniRule"/>
</dbReference>
<keyword evidence="8 16" id="KW-0863">Zinc-finger</keyword>
<evidence type="ECO:0000313" key="21">
    <source>
        <dbReference type="Proteomes" id="UP000193218"/>
    </source>
</evidence>
<dbReference type="InterPro" id="IPR000571">
    <property type="entry name" value="Znf_CCCH"/>
</dbReference>
<evidence type="ECO:0000256" key="10">
    <source>
        <dbReference type="ARBA" id="ARBA00023002"/>
    </source>
</evidence>
<feature type="domain" description="C3H1-type" evidence="19">
    <location>
        <begin position="106"/>
        <end position="136"/>
    </location>
</feature>
<keyword evidence="4 17" id="KW-0285">Flavoprotein</keyword>
<feature type="zinc finger region" description="C3H1-type" evidence="16">
    <location>
        <begin position="106"/>
        <end position="136"/>
    </location>
</feature>
<dbReference type="STRING" id="4999.A0A1Y1UQ51"/>
<keyword evidence="7 17" id="KW-0819">tRNA processing</keyword>
<evidence type="ECO:0000256" key="18">
    <source>
        <dbReference type="SAM" id="MobiDB-lite"/>
    </source>
</evidence>
<dbReference type="CDD" id="cd02801">
    <property type="entry name" value="DUS_like_FMN"/>
    <property type="match status" value="1"/>
</dbReference>
<feature type="region of interest" description="Disordered" evidence="18">
    <location>
        <begin position="1"/>
        <end position="101"/>
    </location>
</feature>
<proteinExistence type="inferred from homology"/>
<dbReference type="AlphaFoldDB" id="A0A1Y1UQ51"/>
<dbReference type="PROSITE" id="PS50103">
    <property type="entry name" value="ZF_C3H1"/>
    <property type="match status" value="1"/>
</dbReference>
<dbReference type="InterPro" id="IPR035587">
    <property type="entry name" value="DUS-like_FMN-bd"/>
</dbReference>
<keyword evidence="11 17" id="KW-0520">NAD</keyword>
<dbReference type="EC" id="1.3.1.89" evidence="2 17"/>
<reference evidence="20 21" key="1">
    <citation type="submission" date="2017-03" db="EMBL/GenBank/DDBJ databases">
        <title>Widespread Adenine N6-methylation of Active Genes in Fungi.</title>
        <authorList>
            <consortium name="DOE Joint Genome Institute"/>
            <person name="Mondo S.J."/>
            <person name="Dannebaum R.O."/>
            <person name="Kuo R.C."/>
            <person name="Louie K.B."/>
            <person name="Bewick A.J."/>
            <person name="Labutti K."/>
            <person name="Haridas S."/>
            <person name="Kuo A."/>
            <person name="Salamov A."/>
            <person name="Ahrendt S.R."/>
            <person name="Lau R."/>
            <person name="Bowen B.P."/>
            <person name="Lipzen A."/>
            <person name="Sullivan W."/>
            <person name="Andreopoulos W.B."/>
            <person name="Clum A."/>
            <person name="Lindquist E."/>
            <person name="Daum C."/>
            <person name="Northen T.R."/>
            <person name="Ramamoorthy G."/>
            <person name="Schmitz R.J."/>
            <person name="Gryganskyi A."/>
            <person name="Culley D."/>
            <person name="Magnuson J."/>
            <person name="James T.Y."/>
            <person name="O'Malley M.A."/>
            <person name="Stajich J.E."/>
            <person name="Spatafora J.W."/>
            <person name="Visel A."/>
            <person name="Grigoriev I.V."/>
        </authorList>
    </citation>
    <scope>NUCLEOTIDE SEQUENCE [LARGE SCALE GENOMIC DNA]</scope>
    <source>
        <strain evidence="20 21">NRRL Y-17943</strain>
    </source>
</reference>
<dbReference type="GO" id="GO:0003723">
    <property type="term" value="F:RNA binding"/>
    <property type="evidence" value="ECO:0007669"/>
    <property type="project" value="TreeGrafter"/>
</dbReference>
<dbReference type="GO" id="GO:0102265">
    <property type="term" value="F:tRNA-dihydrouridine47 synthase activity"/>
    <property type="evidence" value="ECO:0007669"/>
    <property type="project" value="UniProtKB-EC"/>
</dbReference>
<dbReference type="InterPro" id="IPR013785">
    <property type="entry name" value="Aldolase_TIM"/>
</dbReference>
<evidence type="ECO:0000256" key="13">
    <source>
        <dbReference type="ARBA" id="ARBA00048342"/>
    </source>
</evidence>
<organism evidence="20 21">
    <name type="scientific">Kockovaella imperatae</name>
    <dbReference type="NCBI Taxonomy" id="4999"/>
    <lineage>
        <taxon>Eukaryota</taxon>
        <taxon>Fungi</taxon>
        <taxon>Dikarya</taxon>
        <taxon>Basidiomycota</taxon>
        <taxon>Agaricomycotina</taxon>
        <taxon>Tremellomycetes</taxon>
        <taxon>Tremellales</taxon>
        <taxon>Cuniculitremaceae</taxon>
        <taxon>Kockovaella</taxon>
    </lineage>
</organism>
<keyword evidence="6" id="KW-0507">mRNA processing</keyword>
<keyword evidence="10 17" id="KW-0560">Oxidoreductase</keyword>
<dbReference type="Pfam" id="PF01207">
    <property type="entry name" value="Dus"/>
    <property type="match status" value="1"/>
</dbReference>
<dbReference type="Proteomes" id="UP000193218">
    <property type="component" value="Unassembled WGS sequence"/>
</dbReference>
<evidence type="ECO:0000256" key="16">
    <source>
        <dbReference type="PROSITE-ProRule" id="PRU00723"/>
    </source>
</evidence>
<comment type="catalytic activity">
    <reaction evidence="15">
        <text>5,6-dihydrouridine(47) in tRNA + NADP(+) = uridine(47) in tRNA + NADPH + H(+)</text>
        <dbReference type="Rhea" id="RHEA:53360"/>
        <dbReference type="Rhea" id="RHEA-COMP:13539"/>
        <dbReference type="Rhea" id="RHEA-COMP:13540"/>
        <dbReference type="ChEBI" id="CHEBI:15378"/>
        <dbReference type="ChEBI" id="CHEBI:57783"/>
        <dbReference type="ChEBI" id="CHEBI:58349"/>
        <dbReference type="ChEBI" id="CHEBI:65315"/>
        <dbReference type="ChEBI" id="CHEBI:74443"/>
        <dbReference type="EC" id="1.3.1.89"/>
    </reaction>
    <physiologicalReaction direction="right-to-left" evidence="15">
        <dbReference type="Rhea" id="RHEA:53362"/>
    </physiologicalReaction>
</comment>
<dbReference type="PROSITE" id="PS01136">
    <property type="entry name" value="UPF0034"/>
    <property type="match status" value="1"/>
</dbReference>
<evidence type="ECO:0000256" key="9">
    <source>
        <dbReference type="ARBA" id="ARBA00022857"/>
    </source>
</evidence>
<sequence>MTISSSMSEDPALTPRPETSLNDRPSMSRGEAPIKKEYLIDKVPTVESTSSHALNTEAPYSTADDDAEGSTTIDARGSKRRKTAGGPGSKKERGQNKSRHFPIMRDSNVKMCKSWETTGTCAREKEGNCRFTHSWKDYFETKPRDISFMASSALYDEAPFVRPKEDGVISSGRQEVEEDEVGKSLDFGTECPVFKDIGWCPFGWRCRFLGAHIKYLDQVDETTAGPSHIGRWELLGHDEVGKHGKWSRGETNWPAYGTVADLRSSSYPFRFSEKYLHYIEPQKEFRLGPKGDRRPKQDSTSVSGPNGMTDEEAAMNATNGGSGMTNDHGVVDGQTESLDVPLRPEEKRKLPFEGGLYLAPLTTVGNLPFRRLCVDYGATITLSEMALAQPLVLGQMDEFALLRKHQSEKTFGVQIAGGYANRMVPCAEMLAREFSDGIDFVDVNLGCPIDLIFNQGAGSALMDAPGRLGKFLIGMNRALGDIPLTVKFRTGVAMNKPNAHKLIPRFAKEWGASAMTLHGRSRQQRYSKLADWEYIRQCVTTLRETTDEAGLPRIPMFGNGDCFSAQSYYEEMEKSGVDGVMIARGALIKPWIFTEVKERREWDISATERLDGIRKFAEYGLSHWGSDTQGVSKTRRFLCEALSFQHRYIPIGLLERLPPMLNERPPAYRGRSELETLLSSPFVGDWIKISEMFLGPVEQGWNFVPKHKSNAYGGEEAQG</sequence>
<dbReference type="OrthoDB" id="259935at2759"/>
<dbReference type="RefSeq" id="XP_021873371.1">
    <property type="nucleotide sequence ID" value="XM_022014577.1"/>
</dbReference>
<name>A0A1Y1UQ51_9TREE</name>
<dbReference type="Gene3D" id="3.20.20.70">
    <property type="entry name" value="Aldolase class I"/>
    <property type="match status" value="1"/>
</dbReference>
<evidence type="ECO:0000256" key="15">
    <source>
        <dbReference type="ARBA" id="ARBA00049513"/>
    </source>
</evidence>
<dbReference type="InterPro" id="IPR018517">
    <property type="entry name" value="tRNA_hU_synthase_CS"/>
</dbReference>
<feature type="region of interest" description="Disordered" evidence="18">
    <location>
        <begin position="286"/>
        <end position="338"/>
    </location>
</feature>
<dbReference type="Pfam" id="PF25585">
    <property type="entry name" value="zf-CCCH_DUS3L"/>
    <property type="match status" value="1"/>
</dbReference>
<evidence type="ECO:0000256" key="11">
    <source>
        <dbReference type="ARBA" id="ARBA00023027"/>
    </source>
</evidence>
<dbReference type="GeneID" id="33556385"/>
<evidence type="ECO:0000313" key="20">
    <source>
        <dbReference type="EMBL" id="ORX39586.1"/>
    </source>
</evidence>
<comment type="similarity">
    <text evidence="17">Belongs to the dus family. Dus3 subfamily.</text>
</comment>
<dbReference type="EMBL" id="NBSH01000002">
    <property type="protein sequence ID" value="ORX39586.1"/>
    <property type="molecule type" value="Genomic_DNA"/>
</dbReference>
<dbReference type="FunCoup" id="A0A1Y1UQ51">
    <property type="interactions" value="447"/>
</dbReference>
<gene>
    <name evidence="20" type="ORF">BD324DRAFT_614253</name>
</gene>
<comment type="catalytic activity">
    <reaction evidence="14">
        <text>a 5,6-dihydrouridine in mRNA + NADP(+) = a uridine in mRNA + NADPH + H(+)</text>
        <dbReference type="Rhea" id="RHEA:69855"/>
        <dbReference type="Rhea" id="RHEA-COMP:14658"/>
        <dbReference type="Rhea" id="RHEA-COMP:17789"/>
        <dbReference type="ChEBI" id="CHEBI:15378"/>
        <dbReference type="ChEBI" id="CHEBI:57783"/>
        <dbReference type="ChEBI" id="CHEBI:58349"/>
        <dbReference type="ChEBI" id="CHEBI:65315"/>
        <dbReference type="ChEBI" id="CHEBI:74443"/>
    </reaction>
    <physiologicalReaction direction="right-to-left" evidence="14">
        <dbReference type="Rhea" id="RHEA:69857"/>
    </physiologicalReaction>
</comment>
<dbReference type="InParanoid" id="A0A1Y1UQ51"/>
<keyword evidence="16 17" id="KW-0479">Metal-binding</keyword>
<protein>
    <recommendedName>
        <fullName evidence="3 17">tRNA-dihydrouridine(47) synthase [NAD(P)(+)]</fullName>
        <ecNumber evidence="2 17">1.3.1.89</ecNumber>
    </recommendedName>
    <alternativeName>
        <fullName evidence="17">tRNA-dihydrouridine synthase 3</fullName>
    </alternativeName>
</protein>
<evidence type="ECO:0000256" key="6">
    <source>
        <dbReference type="ARBA" id="ARBA00022664"/>
    </source>
</evidence>